<sequence length="275" mass="31235">MKKIVFLTVFLLGILHAEYVNGLVAIVENEPITDYEIQQVMTKMNISPNDALSVLIRERLEDAQIRTLGISADNYEADEKIAALAQANGIDVTTFKNVIESRGISSEDFKNDIKTGIKKEKLYARILNNPSQNITPENARRFYEANPKMFVQFEKISVTKYLTNNRQSLNEISKNPMSVQPGVSIENVVLESKELNPQLRYILLNTKKGSFTPIFQTADGFEMFYVYSKEGSYLPDFNSIEKEVVAAMASQEQEIAVADYFNKLRVKANIEIIKR</sequence>
<evidence type="ECO:0000259" key="2">
    <source>
        <dbReference type="Pfam" id="PF22506"/>
    </source>
</evidence>
<keyword evidence="4" id="KW-0675">Receptor</keyword>
<dbReference type="PANTHER" id="PTHR47637">
    <property type="entry name" value="CHAPERONE SURA"/>
    <property type="match status" value="1"/>
</dbReference>
<evidence type="ECO:0000313" key="6">
    <source>
        <dbReference type="Proteomes" id="UP000557842"/>
    </source>
</evidence>
<evidence type="ECO:0000313" key="4">
    <source>
        <dbReference type="EMBL" id="EAK0453490.1"/>
    </source>
</evidence>
<dbReference type="Gene3D" id="3.10.50.40">
    <property type="match status" value="1"/>
</dbReference>
<dbReference type="PANTHER" id="PTHR47637:SF1">
    <property type="entry name" value="CHAPERONE SURA"/>
    <property type="match status" value="1"/>
</dbReference>
<gene>
    <name evidence="4" type="ORF">AAH17_07495</name>
    <name evidence="5" type="ORF">AAH24_06965</name>
    <name evidence="3" type="ORF">BVH53_06095</name>
</gene>
<dbReference type="Pfam" id="PF22506">
    <property type="entry name" value="Cj1289-like_C"/>
    <property type="match status" value="1"/>
</dbReference>
<comment type="caution">
    <text evidence="4">The sequence shown here is derived from an EMBL/GenBank/DDBJ whole genome shotgun (WGS) entry which is preliminary data.</text>
</comment>
<dbReference type="Proteomes" id="UP000557842">
    <property type="component" value="Unassembled WGS sequence"/>
</dbReference>
<proteinExistence type="predicted"/>
<evidence type="ECO:0000256" key="1">
    <source>
        <dbReference type="ARBA" id="ARBA00022729"/>
    </source>
</evidence>
<protein>
    <submittedName>
        <fullName evidence="4">Iron receptor CfrA</fullName>
    </submittedName>
</protein>
<dbReference type="InterPro" id="IPR027304">
    <property type="entry name" value="Trigger_fact/SurA_dom_sf"/>
</dbReference>
<accession>A0A5L4KEH9</accession>
<keyword evidence="1" id="KW-0732">Signal</keyword>
<dbReference type="Pfam" id="PF13624">
    <property type="entry name" value="SurA_N_3"/>
    <property type="match status" value="1"/>
</dbReference>
<dbReference type="InterPro" id="IPR050280">
    <property type="entry name" value="OMP_Chaperone_SurA"/>
</dbReference>
<name>A0A5L4KEH9_CAMFE</name>
<dbReference type="EMBL" id="AABQDW010000010">
    <property type="protein sequence ID" value="EAI5408267.1"/>
    <property type="molecule type" value="Genomic_DNA"/>
</dbReference>
<organism evidence="4">
    <name type="scientific">Campylobacter fetus</name>
    <dbReference type="NCBI Taxonomy" id="196"/>
    <lineage>
        <taxon>Bacteria</taxon>
        <taxon>Pseudomonadati</taxon>
        <taxon>Campylobacterota</taxon>
        <taxon>Epsilonproteobacteria</taxon>
        <taxon>Campylobacterales</taxon>
        <taxon>Campylobacteraceae</taxon>
        <taxon>Campylobacter</taxon>
    </lineage>
</organism>
<evidence type="ECO:0000313" key="3">
    <source>
        <dbReference type="EMBL" id="EAI5408267.1"/>
    </source>
</evidence>
<feature type="domain" description="Cj1289-like C-terminal" evidence="2">
    <location>
        <begin position="136"/>
        <end position="229"/>
    </location>
</feature>
<evidence type="ECO:0000313" key="5">
    <source>
        <dbReference type="EMBL" id="EAK0469096.1"/>
    </source>
</evidence>
<dbReference type="AlphaFoldDB" id="A0A5L4KEH9"/>
<dbReference type="Gene3D" id="1.10.4030.10">
    <property type="entry name" value="Porin chaperone SurA, peptide-binding domain"/>
    <property type="match status" value="1"/>
</dbReference>
<dbReference type="GO" id="GO:0003755">
    <property type="term" value="F:peptidyl-prolyl cis-trans isomerase activity"/>
    <property type="evidence" value="ECO:0007669"/>
    <property type="project" value="InterPro"/>
</dbReference>
<dbReference type="EMBL" id="AACCXK010000014">
    <property type="protein sequence ID" value="EAK0453490.1"/>
    <property type="molecule type" value="Genomic_DNA"/>
</dbReference>
<dbReference type="SUPFAM" id="SSF109998">
    <property type="entry name" value="Triger factor/SurA peptide-binding domain-like"/>
    <property type="match status" value="1"/>
</dbReference>
<dbReference type="InterPro" id="IPR046357">
    <property type="entry name" value="PPIase_dom_sf"/>
</dbReference>
<reference evidence="4 6" key="1">
    <citation type="submission" date="2018-05" db="EMBL/GenBank/DDBJ databases">
        <authorList>
            <consortium name="PulseNet: The National Subtyping Network for Foodborne Disease Surveillance"/>
            <person name="Tarr C.L."/>
            <person name="Trees E."/>
            <person name="Katz L.S."/>
            <person name="Carleton-Romer H.A."/>
            <person name="Stroika S."/>
            <person name="Kucerova Z."/>
            <person name="Roache K.F."/>
            <person name="Sabol A.L."/>
            <person name="Besser J."/>
            <person name="Gerner-Smidt P."/>
        </authorList>
    </citation>
    <scope>NUCLEOTIDE SEQUENCE</scope>
    <source>
        <strain evidence="4">2014D-0197</strain>
        <strain evidence="3 6">2016D-0221</strain>
        <strain evidence="5">D4313</strain>
    </source>
</reference>
<dbReference type="InterPro" id="IPR055131">
    <property type="entry name" value="Cj1289-like_C"/>
</dbReference>
<dbReference type="RefSeq" id="WP_002850588.1">
    <property type="nucleotide sequence ID" value="NZ_AABUZP020000015.1"/>
</dbReference>
<dbReference type="EMBL" id="AACCXM010000006">
    <property type="protein sequence ID" value="EAK0469096.1"/>
    <property type="molecule type" value="Genomic_DNA"/>
</dbReference>